<evidence type="ECO:0000313" key="1">
    <source>
        <dbReference type="EMBL" id="QDT44720.1"/>
    </source>
</evidence>
<accession>A0A517RLH0</accession>
<gene>
    <name evidence="1" type="ORF">Pan241w_48360</name>
</gene>
<dbReference type="Proteomes" id="UP000317171">
    <property type="component" value="Chromosome"/>
</dbReference>
<dbReference type="KEGG" id="gaz:Pan241w_48360"/>
<dbReference type="RefSeq" id="WP_145220398.1">
    <property type="nucleotide sequence ID" value="NZ_CP036269.1"/>
</dbReference>
<evidence type="ECO:0000313" key="2">
    <source>
        <dbReference type="Proteomes" id="UP000317171"/>
    </source>
</evidence>
<proteinExistence type="predicted"/>
<protein>
    <submittedName>
        <fullName evidence="1">Uncharacterized protein</fullName>
    </submittedName>
</protein>
<sequence>MQTFDEMKAFLLSHEIFQDMLTMDLKQTDLSISEDIETADNFVKELGFKPLGNGWNELDQPTALKSLTQVLYLSQAYNMELMPFETAREIAKGFLELFDSYNASYYANGDFQSQSAGWNPLTESTFDMAVLVMDHESIGIICVEDED</sequence>
<organism evidence="1 2">
    <name type="scientific">Gimesia alba</name>
    <dbReference type="NCBI Taxonomy" id="2527973"/>
    <lineage>
        <taxon>Bacteria</taxon>
        <taxon>Pseudomonadati</taxon>
        <taxon>Planctomycetota</taxon>
        <taxon>Planctomycetia</taxon>
        <taxon>Planctomycetales</taxon>
        <taxon>Planctomycetaceae</taxon>
        <taxon>Gimesia</taxon>
    </lineage>
</organism>
<name>A0A517RLH0_9PLAN</name>
<dbReference type="EMBL" id="CP036269">
    <property type="protein sequence ID" value="QDT44720.1"/>
    <property type="molecule type" value="Genomic_DNA"/>
</dbReference>
<dbReference type="AlphaFoldDB" id="A0A517RLH0"/>
<keyword evidence="2" id="KW-1185">Reference proteome</keyword>
<reference evidence="1 2" key="1">
    <citation type="submission" date="2019-02" db="EMBL/GenBank/DDBJ databases">
        <title>Deep-cultivation of Planctomycetes and their phenomic and genomic characterization uncovers novel biology.</title>
        <authorList>
            <person name="Wiegand S."/>
            <person name="Jogler M."/>
            <person name="Boedeker C."/>
            <person name="Pinto D."/>
            <person name="Vollmers J."/>
            <person name="Rivas-Marin E."/>
            <person name="Kohn T."/>
            <person name="Peeters S.H."/>
            <person name="Heuer A."/>
            <person name="Rast P."/>
            <person name="Oberbeckmann S."/>
            <person name="Bunk B."/>
            <person name="Jeske O."/>
            <person name="Meyerdierks A."/>
            <person name="Storesund J.E."/>
            <person name="Kallscheuer N."/>
            <person name="Luecker S."/>
            <person name="Lage O.M."/>
            <person name="Pohl T."/>
            <person name="Merkel B.J."/>
            <person name="Hornburger P."/>
            <person name="Mueller R.-W."/>
            <person name="Bruemmer F."/>
            <person name="Labrenz M."/>
            <person name="Spormann A.M."/>
            <person name="Op den Camp H."/>
            <person name="Overmann J."/>
            <person name="Amann R."/>
            <person name="Jetten M.S.M."/>
            <person name="Mascher T."/>
            <person name="Medema M.H."/>
            <person name="Devos D.P."/>
            <person name="Kaster A.-K."/>
            <person name="Ovreas L."/>
            <person name="Rohde M."/>
            <person name="Galperin M.Y."/>
            <person name="Jogler C."/>
        </authorList>
    </citation>
    <scope>NUCLEOTIDE SEQUENCE [LARGE SCALE GENOMIC DNA]</scope>
    <source>
        <strain evidence="1 2">Pan241w</strain>
    </source>
</reference>
<dbReference type="OrthoDB" id="513981at2"/>